<dbReference type="InterPro" id="IPR009695">
    <property type="entry name" value="Diacylglyc_glucosyltr_N"/>
</dbReference>
<dbReference type="PANTHER" id="PTHR43025">
    <property type="entry name" value="MONOGALACTOSYLDIACYLGLYCEROL SYNTHASE"/>
    <property type="match status" value="1"/>
</dbReference>
<dbReference type="GO" id="GO:0009247">
    <property type="term" value="P:glycolipid biosynthetic process"/>
    <property type="evidence" value="ECO:0007669"/>
    <property type="project" value="InterPro"/>
</dbReference>
<reference evidence="12 13" key="1">
    <citation type="submission" date="2023-12" db="EMBL/GenBank/DDBJ databases">
        <title>A high-quality genome assembly for Dillenia turbinata (Dilleniales).</title>
        <authorList>
            <person name="Chanderbali A."/>
        </authorList>
    </citation>
    <scope>NUCLEOTIDE SEQUENCE [LARGE SCALE GENOMIC DNA]</scope>
    <source>
        <strain evidence="12">LSX21</strain>
        <tissue evidence="12">Leaf</tissue>
    </source>
</reference>
<evidence type="ECO:0000313" key="13">
    <source>
        <dbReference type="Proteomes" id="UP001370490"/>
    </source>
</evidence>
<comment type="caution">
    <text evidence="12">The sequence shown here is derived from an EMBL/GenBank/DDBJ whole genome shotgun (WGS) entry which is preliminary data.</text>
</comment>
<dbReference type="Pfam" id="PF04101">
    <property type="entry name" value="Glyco_tran_28_C"/>
    <property type="match status" value="1"/>
</dbReference>
<evidence type="ECO:0000256" key="7">
    <source>
        <dbReference type="ARBA" id="ARBA00022946"/>
    </source>
</evidence>
<name>A0AAN8ZPR9_9MAGN</name>
<keyword evidence="3" id="KW-0150">Chloroplast</keyword>
<comment type="similarity">
    <text evidence="1">Belongs to the glycosyltransferase 28 family.</text>
</comment>
<keyword evidence="8" id="KW-0472">Membrane</keyword>
<evidence type="ECO:0000256" key="3">
    <source>
        <dbReference type="ARBA" id="ARBA00022528"/>
    </source>
</evidence>
<evidence type="ECO:0000259" key="10">
    <source>
        <dbReference type="Pfam" id="PF04101"/>
    </source>
</evidence>
<dbReference type="GO" id="GO:0046509">
    <property type="term" value="F:1,2-diacylglycerol 3-beta-galactosyltransferase activity"/>
    <property type="evidence" value="ECO:0007669"/>
    <property type="project" value="UniProtKB-EC"/>
</dbReference>
<dbReference type="Gene3D" id="3.40.50.2000">
    <property type="entry name" value="Glycogen Phosphorylase B"/>
    <property type="match status" value="1"/>
</dbReference>
<sequence length="477" mass="53761">MVMSAVSPRRSINKVFSRVGGYYYGSQKRGHAAHEMEIEEEDEDKNLELVQLGAERTKNVLILMSDTGGGHRASAEAIRDAFQIEFGDEYNIIIKDVVKEYTGWPLNDMERSYKFMVKHVQLWKVAYHSTSPKWIHCMYLAAIAAFYAKEVEAGLMEYKPDIIISVHPLMQHIPLWVLKWQNLQKKVVFVTVITDLNTCHPTWFHTDVNRCYCPSTELAKKAQLEGLEESQIRKFGLPIRPSFCRAVLSKDDLRVELEMDPDLPAVLLMGGGEGMGPVKKTARALGETLFDQELQKPIGQLVVICGRNKNLASTLESEEWKIPVKVRGFEKQMEKWMGACDCIITKAGPGTIAEALIRGLPIILNDYIPGQEKGNVPYVVDNGAGVFTRSSKETARLVAEWFSTKKDELKRMSENALKLAQPDAVFDIVKDIHELACQRGPLANIPYMLTSSHEDKGVYINGLGLLFRQAMRPTSKV</sequence>
<keyword evidence="13" id="KW-1185">Reference proteome</keyword>
<keyword evidence="6" id="KW-0808">Transferase</keyword>
<dbReference type="InterPro" id="IPR007235">
    <property type="entry name" value="Glyco_trans_28_C"/>
</dbReference>
<feature type="domain" description="Diacylglycerol glucosyltransferase N-terminal" evidence="11">
    <location>
        <begin position="71"/>
        <end position="239"/>
    </location>
</feature>
<organism evidence="12 13">
    <name type="scientific">Dillenia turbinata</name>
    <dbReference type="NCBI Taxonomy" id="194707"/>
    <lineage>
        <taxon>Eukaryota</taxon>
        <taxon>Viridiplantae</taxon>
        <taxon>Streptophyta</taxon>
        <taxon>Embryophyta</taxon>
        <taxon>Tracheophyta</taxon>
        <taxon>Spermatophyta</taxon>
        <taxon>Magnoliopsida</taxon>
        <taxon>eudicotyledons</taxon>
        <taxon>Gunneridae</taxon>
        <taxon>Pentapetalae</taxon>
        <taxon>Dilleniales</taxon>
        <taxon>Dilleniaceae</taxon>
        <taxon>Dillenia</taxon>
    </lineage>
</organism>
<evidence type="ECO:0000256" key="6">
    <source>
        <dbReference type="ARBA" id="ARBA00022679"/>
    </source>
</evidence>
<dbReference type="SUPFAM" id="SSF53756">
    <property type="entry name" value="UDP-Glycosyltransferase/glycogen phosphorylase"/>
    <property type="match status" value="1"/>
</dbReference>
<proteinExistence type="inferred from homology"/>
<evidence type="ECO:0000256" key="8">
    <source>
        <dbReference type="ARBA" id="ARBA00023136"/>
    </source>
</evidence>
<evidence type="ECO:0000256" key="1">
    <source>
        <dbReference type="ARBA" id="ARBA00006962"/>
    </source>
</evidence>
<dbReference type="Pfam" id="PF06925">
    <property type="entry name" value="MGDG_synth"/>
    <property type="match status" value="1"/>
</dbReference>
<dbReference type="CDD" id="cd17507">
    <property type="entry name" value="GT28_Beta-DGS-like"/>
    <property type="match status" value="1"/>
</dbReference>
<evidence type="ECO:0000256" key="9">
    <source>
        <dbReference type="ARBA" id="ARBA00046299"/>
    </source>
</evidence>
<keyword evidence="5" id="KW-0328">Glycosyltransferase</keyword>
<dbReference type="PANTHER" id="PTHR43025:SF1">
    <property type="entry name" value="MONOGALACTOSYLDIACYLGLYCEROL SYNTHASE 2, CHLOROPLASTIC"/>
    <property type="match status" value="1"/>
</dbReference>
<accession>A0AAN8ZPR9</accession>
<dbReference type="FunFam" id="3.40.50.2000:FF:000111">
    <property type="entry name" value="Monogalactosyldiacylglycerol synthase 3, chloroplastic"/>
    <property type="match status" value="1"/>
</dbReference>
<evidence type="ECO:0000256" key="2">
    <source>
        <dbReference type="ARBA" id="ARBA00012615"/>
    </source>
</evidence>
<evidence type="ECO:0000313" key="12">
    <source>
        <dbReference type="EMBL" id="KAK6945167.1"/>
    </source>
</evidence>
<dbReference type="EMBL" id="JBAMMX010000003">
    <property type="protein sequence ID" value="KAK6945167.1"/>
    <property type="molecule type" value="Genomic_DNA"/>
</dbReference>
<comment type="subcellular location">
    <subcellularLocation>
        <location evidence="9">Plastid</location>
        <location evidence="9">Chloroplast membrane</location>
    </subcellularLocation>
</comment>
<evidence type="ECO:0000259" key="11">
    <source>
        <dbReference type="Pfam" id="PF06925"/>
    </source>
</evidence>
<gene>
    <name evidence="12" type="ORF">RJ641_026269</name>
</gene>
<dbReference type="InterPro" id="IPR050519">
    <property type="entry name" value="Glycosyltransf_28_UgtP"/>
</dbReference>
<dbReference type="EC" id="2.4.1.46" evidence="2"/>
<keyword evidence="4" id="KW-0934">Plastid</keyword>
<dbReference type="Proteomes" id="UP001370490">
    <property type="component" value="Unassembled WGS sequence"/>
</dbReference>
<keyword evidence="7" id="KW-0809">Transit peptide</keyword>
<feature type="domain" description="Glycosyl transferase family 28 C-terminal" evidence="10">
    <location>
        <begin position="284"/>
        <end position="416"/>
    </location>
</feature>
<protein>
    <recommendedName>
        <fullName evidence="2">monogalactosyldiacylglycerol synthase</fullName>
        <ecNumber evidence="2">2.4.1.46</ecNumber>
    </recommendedName>
</protein>
<evidence type="ECO:0000256" key="4">
    <source>
        <dbReference type="ARBA" id="ARBA00022640"/>
    </source>
</evidence>
<evidence type="ECO:0000256" key="5">
    <source>
        <dbReference type="ARBA" id="ARBA00022676"/>
    </source>
</evidence>
<dbReference type="GO" id="GO:0031969">
    <property type="term" value="C:chloroplast membrane"/>
    <property type="evidence" value="ECO:0007669"/>
    <property type="project" value="UniProtKB-SubCell"/>
</dbReference>
<dbReference type="AlphaFoldDB" id="A0AAN8ZPR9"/>